<dbReference type="AlphaFoldDB" id="E0VT22"/>
<dbReference type="EMBL" id="AAZO01005197">
    <property type="status" value="NOT_ANNOTATED_CDS"/>
    <property type="molecule type" value="Genomic_DNA"/>
</dbReference>
<protein>
    <submittedName>
        <fullName evidence="2 3">Uncharacterized protein</fullName>
    </submittedName>
</protein>
<dbReference type="GeneID" id="8229955"/>
<reference evidence="2" key="1">
    <citation type="submission" date="2007-04" db="EMBL/GenBank/DDBJ databases">
        <title>Annotation of Pediculus humanus corporis strain USDA.</title>
        <authorList>
            <person name="Kirkness E."/>
            <person name="Hannick L."/>
            <person name="Hass B."/>
            <person name="Bruggner R."/>
            <person name="Lawson D."/>
            <person name="Bidwell S."/>
            <person name="Joardar V."/>
            <person name="Caler E."/>
            <person name="Walenz B."/>
            <person name="Inman J."/>
            <person name="Schobel S."/>
            <person name="Galinsky K."/>
            <person name="Amedeo P."/>
            <person name="Strausberg R."/>
        </authorList>
    </citation>
    <scope>NUCLEOTIDE SEQUENCE</scope>
    <source>
        <strain evidence="2">USDA</strain>
    </source>
</reference>
<dbReference type="EMBL" id="DS235759">
    <property type="protein sequence ID" value="EEB16528.1"/>
    <property type="molecule type" value="Genomic_DNA"/>
</dbReference>
<organism>
    <name type="scientific">Pediculus humanus subsp. corporis</name>
    <name type="common">Body louse</name>
    <dbReference type="NCBI Taxonomy" id="121224"/>
    <lineage>
        <taxon>Eukaryota</taxon>
        <taxon>Metazoa</taxon>
        <taxon>Ecdysozoa</taxon>
        <taxon>Arthropoda</taxon>
        <taxon>Hexapoda</taxon>
        <taxon>Insecta</taxon>
        <taxon>Pterygota</taxon>
        <taxon>Neoptera</taxon>
        <taxon>Paraneoptera</taxon>
        <taxon>Psocodea</taxon>
        <taxon>Troctomorpha</taxon>
        <taxon>Phthiraptera</taxon>
        <taxon>Anoplura</taxon>
        <taxon>Pediculidae</taxon>
        <taxon>Pediculus</taxon>
    </lineage>
</organism>
<evidence type="ECO:0000313" key="3">
    <source>
        <dbReference type="EnsemblMetazoa" id="PHUM425440-PA"/>
    </source>
</evidence>
<evidence type="ECO:0000256" key="1">
    <source>
        <dbReference type="SAM" id="SignalP"/>
    </source>
</evidence>
<keyword evidence="1" id="KW-0732">Signal</keyword>
<gene>
    <name evidence="3" type="primary">8229955</name>
    <name evidence="2" type="ORF">Phum_PHUM425440</name>
</gene>
<accession>E0VT22</accession>
<dbReference type="CTD" id="8229955"/>
<dbReference type="Proteomes" id="UP000009046">
    <property type="component" value="Unassembled WGS sequence"/>
</dbReference>
<feature type="signal peptide" evidence="1">
    <location>
        <begin position="1"/>
        <end position="22"/>
    </location>
</feature>
<evidence type="ECO:0000313" key="4">
    <source>
        <dbReference type="Proteomes" id="UP000009046"/>
    </source>
</evidence>
<reference evidence="3" key="3">
    <citation type="submission" date="2021-02" db="UniProtKB">
        <authorList>
            <consortium name="EnsemblMetazoa"/>
        </authorList>
    </citation>
    <scope>IDENTIFICATION</scope>
    <source>
        <strain evidence="3">USDA</strain>
    </source>
</reference>
<dbReference type="KEGG" id="phu:Phum_PHUM425440"/>
<dbReference type="RefSeq" id="XP_002429266.1">
    <property type="nucleotide sequence ID" value="XM_002429221.1"/>
</dbReference>
<proteinExistence type="predicted"/>
<reference evidence="2" key="2">
    <citation type="submission" date="2007-04" db="EMBL/GenBank/DDBJ databases">
        <title>The genome of the human body louse.</title>
        <authorList>
            <consortium name="The Human Body Louse Genome Consortium"/>
            <person name="Kirkness E."/>
            <person name="Walenz B."/>
            <person name="Hass B."/>
            <person name="Bruggner R."/>
            <person name="Strausberg R."/>
        </authorList>
    </citation>
    <scope>NUCLEOTIDE SEQUENCE</scope>
    <source>
        <strain evidence="2">USDA</strain>
    </source>
</reference>
<dbReference type="InParanoid" id="E0VT22"/>
<dbReference type="EnsemblMetazoa" id="PHUM425440-RA">
    <property type="protein sequence ID" value="PHUM425440-PA"/>
    <property type="gene ID" value="PHUM425440"/>
</dbReference>
<dbReference type="VEuPathDB" id="VectorBase:PHUM425440"/>
<keyword evidence="4" id="KW-1185">Reference proteome</keyword>
<name>E0VT22_PEDHC</name>
<sequence length="141" mass="16342">MFWINSVFVAIIFTGVIENVLTFPKPGTHTKKKLVIRTLPEYKIIRGEQIPIDVKRHKRFHYDEINDSKGFEKDFRTFEQYSFGRHNNDNEEYRGQGLSSYEYDEFGGFKGQGASATIAVRVHLTITNSADINTLRNTSIY</sequence>
<feature type="chain" id="PRO_5014570207" evidence="1">
    <location>
        <begin position="23"/>
        <end position="141"/>
    </location>
</feature>
<evidence type="ECO:0000313" key="2">
    <source>
        <dbReference type="EMBL" id="EEB16528.1"/>
    </source>
</evidence>
<dbReference type="HOGENOM" id="CLU_1827630_0_0_1"/>